<evidence type="ECO:0000313" key="4">
    <source>
        <dbReference type="Proteomes" id="UP000259173"/>
    </source>
</evidence>
<dbReference type="InterPro" id="IPR001155">
    <property type="entry name" value="OxRdtase_FMN_N"/>
</dbReference>
<reference evidence="3 4" key="1">
    <citation type="journal article" date="2018" name="Nat. Biotechnol.">
        <title>A standardized bacterial taxonomy based on genome phylogeny substantially revises the tree of life.</title>
        <authorList>
            <person name="Parks D.H."/>
            <person name="Chuvochina M."/>
            <person name="Waite D.W."/>
            <person name="Rinke C."/>
            <person name="Skarshewski A."/>
            <person name="Chaumeil P.A."/>
            <person name="Hugenholtz P."/>
        </authorList>
    </citation>
    <scope>NUCLEOTIDE SEQUENCE [LARGE SCALE GENOMIC DNA]</scope>
    <source>
        <strain evidence="3">UBA8557</strain>
    </source>
</reference>
<proteinExistence type="predicted"/>
<accession>A0A3B9L401</accession>
<sequence>MTSSLFTPFKIKSLDLPNRIVMAPMTRSKSPNGVPGDDVAGYYARRAENEVGLILTEGTTIRRGGASNDPNVPNFHEADSLAGWKNVVGKVHAKGGKIAPQIWHMGMVRKVGSGPNPDAPTDSPSGMTHTGKQVIDAPTSAEIDDMVLAYADAAAEAEKLGFDCVEV</sequence>
<dbReference type="EMBL" id="DMBR01000414">
    <property type="protein sequence ID" value="HAE95621.1"/>
    <property type="molecule type" value="Genomic_DNA"/>
</dbReference>
<evidence type="ECO:0000256" key="1">
    <source>
        <dbReference type="SAM" id="MobiDB-lite"/>
    </source>
</evidence>
<name>A0A3B9L401_9PROT</name>
<feature type="region of interest" description="Disordered" evidence="1">
    <location>
        <begin position="111"/>
        <end position="131"/>
    </location>
</feature>
<dbReference type="Proteomes" id="UP000259173">
    <property type="component" value="Unassembled WGS sequence"/>
</dbReference>
<dbReference type="GO" id="GO:0005829">
    <property type="term" value="C:cytosol"/>
    <property type="evidence" value="ECO:0007669"/>
    <property type="project" value="TreeGrafter"/>
</dbReference>
<dbReference type="PANTHER" id="PTHR22893:SF55">
    <property type="entry name" value="OXIDOREDUCTASE-RELATED"/>
    <property type="match status" value="1"/>
</dbReference>
<dbReference type="GO" id="GO:0016491">
    <property type="term" value="F:oxidoreductase activity"/>
    <property type="evidence" value="ECO:0007669"/>
    <property type="project" value="InterPro"/>
</dbReference>
<dbReference type="InterPro" id="IPR013785">
    <property type="entry name" value="Aldolase_TIM"/>
</dbReference>
<protein>
    <submittedName>
        <fullName evidence="3">12-oxophytodienoate reductase</fullName>
    </submittedName>
</protein>
<evidence type="ECO:0000313" key="3">
    <source>
        <dbReference type="EMBL" id="HAE95621.1"/>
    </source>
</evidence>
<evidence type="ECO:0000259" key="2">
    <source>
        <dbReference type="Pfam" id="PF00724"/>
    </source>
</evidence>
<dbReference type="SUPFAM" id="SSF51395">
    <property type="entry name" value="FMN-linked oxidoreductases"/>
    <property type="match status" value="1"/>
</dbReference>
<feature type="compositionally biased region" description="Polar residues" evidence="1">
    <location>
        <begin position="122"/>
        <end position="131"/>
    </location>
</feature>
<dbReference type="Pfam" id="PF00724">
    <property type="entry name" value="Oxidored_FMN"/>
    <property type="match status" value="1"/>
</dbReference>
<dbReference type="PANTHER" id="PTHR22893">
    <property type="entry name" value="NADH OXIDOREDUCTASE-RELATED"/>
    <property type="match status" value="1"/>
</dbReference>
<dbReference type="GO" id="GO:0010181">
    <property type="term" value="F:FMN binding"/>
    <property type="evidence" value="ECO:0007669"/>
    <property type="project" value="InterPro"/>
</dbReference>
<organism evidence="3 4">
    <name type="scientific">Hyphomonas atlantica</name>
    <dbReference type="NCBI Taxonomy" id="1280948"/>
    <lineage>
        <taxon>Bacteria</taxon>
        <taxon>Pseudomonadati</taxon>
        <taxon>Pseudomonadota</taxon>
        <taxon>Alphaproteobacteria</taxon>
        <taxon>Hyphomonadales</taxon>
        <taxon>Hyphomonadaceae</taxon>
        <taxon>Hyphomonas</taxon>
    </lineage>
</organism>
<feature type="domain" description="NADH:flavin oxidoreductase/NADH oxidase N-terminal" evidence="2">
    <location>
        <begin position="4"/>
        <end position="167"/>
    </location>
</feature>
<gene>
    <name evidence="3" type="ORF">DCG65_13785</name>
</gene>
<comment type="caution">
    <text evidence="3">The sequence shown here is derived from an EMBL/GenBank/DDBJ whole genome shotgun (WGS) entry which is preliminary data.</text>
</comment>
<feature type="non-terminal residue" evidence="3">
    <location>
        <position position="167"/>
    </location>
</feature>
<dbReference type="Gene3D" id="3.20.20.70">
    <property type="entry name" value="Aldolase class I"/>
    <property type="match status" value="1"/>
</dbReference>
<dbReference type="InterPro" id="IPR045247">
    <property type="entry name" value="Oye-like"/>
</dbReference>
<dbReference type="AlphaFoldDB" id="A0A3B9L401"/>